<organism evidence="1 2">
    <name type="scientific">Pristionchus pacificus</name>
    <name type="common">Parasitic nematode worm</name>
    <dbReference type="NCBI Taxonomy" id="54126"/>
    <lineage>
        <taxon>Eukaryota</taxon>
        <taxon>Metazoa</taxon>
        <taxon>Ecdysozoa</taxon>
        <taxon>Nematoda</taxon>
        <taxon>Chromadorea</taxon>
        <taxon>Rhabditida</taxon>
        <taxon>Rhabditina</taxon>
        <taxon>Diplogasteromorpha</taxon>
        <taxon>Diplogasteroidea</taxon>
        <taxon>Neodiplogasteridae</taxon>
        <taxon>Pristionchus</taxon>
    </lineage>
</organism>
<protein>
    <submittedName>
        <fullName evidence="1">Uncharacterized protein</fullName>
    </submittedName>
</protein>
<evidence type="ECO:0000313" key="1">
    <source>
        <dbReference type="EnsemblMetazoa" id="PPA41989.1"/>
    </source>
</evidence>
<reference evidence="2" key="1">
    <citation type="journal article" date="2008" name="Nat. Genet.">
        <title>The Pristionchus pacificus genome provides a unique perspective on nematode lifestyle and parasitism.</title>
        <authorList>
            <person name="Dieterich C."/>
            <person name="Clifton S.W."/>
            <person name="Schuster L.N."/>
            <person name="Chinwalla A."/>
            <person name="Delehaunty K."/>
            <person name="Dinkelacker I."/>
            <person name="Fulton L."/>
            <person name="Fulton R."/>
            <person name="Godfrey J."/>
            <person name="Minx P."/>
            <person name="Mitreva M."/>
            <person name="Roeseler W."/>
            <person name="Tian H."/>
            <person name="Witte H."/>
            <person name="Yang S.P."/>
            <person name="Wilson R.K."/>
            <person name="Sommer R.J."/>
        </authorList>
    </citation>
    <scope>NUCLEOTIDE SEQUENCE [LARGE SCALE GENOMIC DNA]</scope>
    <source>
        <strain evidence="2">PS312</strain>
    </source>
</reference>
<sequence>MRIPFQARFFQLTTTTLSLSISRVASRQSAPPFDNFNHVHPMFILKAEFRIVRSITQAGTLYYFLYECSTKSEEWPAHEHKTIREWVARIVENEGTAAFDDVAKAFTKKLSKNGTSPIAPIIHSI</sequence>
<gene>
    <name evidence="1" type="primary">WBGene00280358</name>
</gene>
<proteinExistence type="predicted"/>
<dbReference type="Proteomes" id="UP000005239">
    <property type="component" value="Unassembled WGS sequence"/>
</dbReference>
<dbReference type="EnsemblMetazoa" id="PPA41989.1">
    <property type="protein sequence ID" value="PPA41989.1"/>
    <property type="gene ID" value="WBGene00280358"/>
</dbReference>
<evidence type="ECO:0000313" key="2">
    <source>
        <dbReference type="Proteomes" id="UP000005239"/>
    </source>
</evidence>
<accession>A0A2A6C0Z0</accession>
<accession>A0A8R1UZE8</accession>
<dbReference type="AlphaFoldDB" id="A0A2A6C0Z0"/>
<reference evidence="1" key="2">
    <citation type="submission" date="2022-06" db="UniProtKB">
        <authorList>
            <consortium name="EnsemblMetazoa"/>
        </authorList>
    </citation>
    <scope>IDENTIFICATION</scope>
    <source>
        <strain evidence="1">PS312</strain>
    </source>
</reference>
<keyword evidence="2" id="KW-1185">Reference proteome</keyword>
<name>A0A2A6C0Z0_PRIPA</name>